<keyword evidence="12" id="KW-1185">Reference proteome</keyword>
<dbReference type="FunCoup" id="A0A1I1ZXH8">
    <property type="interactions" value="352"/>
</dbReference>
<dbReference type="AlphaFoldDB" id="A0A1I1ZXH8"/>
<dbReference type="GO" id="GO:0005886">
    <property type="term" value="C:plasma membrane"/>
    <property type="evidence" value="ECO:0007669"/>
    <property type="project" value="UniProtKB-SubCell"/>
</dbReference>
<dbReference type="InterPro" id="IPR003439">
    <property type="entry name" value="ABC_transporter-like_ATP-bd"/>
</dbReference>
<evidence type="ECO:0000256" key="8">
    <source>
        <dbReference type="SAM" id="Phobius"/>
    </source>
</evidence>
<keyword evidence="4" id="KW-0547">Nucleotide-binding</keyword>
<evidence type="ECO:0000256" key="3">
    <source>
        <dbReference type="ARBA" id="ARBA00022692"/>
    </source>
</evidence>
<dbReference type="eggNOG" id="COG1132">
    <property type="taxonomic scope" value="Bacteria"/>
</dbReference>
<evidence type="ECO:0000256" key="4">
    <source>
        <dbReference type="ARBA" id="ARBA00022741"/>
    </source>
</evidence>
<feature type="transmembrane region" description="Helical" evidence="8">
    <location>
        <begin position="86"/>
        <end position="108"/>
    </location>
</feature>
<dbReference type="GO" id="GO:0005524">
    <property type="term" value="F:ATP binding"/>
    <property type="evidence" value="ECO:0007669"/>
    <property type="project" value="UniProtKB-KW"/>
</dbReference>
<dbReference type="GO" id="GO:0015421">
    <property type="term" value="F:ABC-type oligopeptide transporter activity"/>
    <property type="evidence" value="ECO:0007669"/>
    <property type="project" value="TreeGrafter"/>
</dbReference>
<feature type="transmembrane region" description="Helical" evidence="8">
    <location>
        <begin position="193"/>
        <end position="210"/>
    </location>
</feature>
<feature type="transmembrane region" description="Helical" evidence="8">
    <location>
        <begin position="170"/>
        <end position="187"/>
    </location>
</feature>
<dbReference type="InterPro" id="IPR003593">
    <property type="entry name" value="AAA+_ATPase"/>
</dbReference>
<evidence type="ECO:0000259" key="10">
    <source>
        <dbReference type="PROSITE" id="PS50929"/>
    </source>
</evidence>
<dbReference type="Proteomes" id="UP000181976">
    <property type="component" value="Unassembled WGS sequence"/>
</dbReference>
<dbReference type="InterPro" id="IPR017871">
    <property type="entry name" value="ABC_transporter-like_CS"/>
</dbReference>
<comment type="subcellular location">
    <subcellularLocation>
        <location evidence="1">Cell membrane</location>
        <topology evidence="1">Multi-pass membrane protein</topology>
    </subcellularLocation>
</comment>
<keyword evidence="3 8" id="KW-0812">Transmembrane</keyword>
<dbReference type="RefSeq" id="WP_010527179.1">
    <property type="nucleotide sequence ID" value="NZ_AFSL01000035.1"/>
</dbReference>
<dbReference type="Pfam" id="PF00005">
    <property type="entry name" value="ABC_tran"/>
    <property type="match status" value="1"/>
</dbReference>
<dbReference type="InterPro" id="IPR036640">
    <property type="entry name" value="ABC1_TM_sf"/>
</dbReference>
<keyword evidence="2" id="KW-0813">Transport</keyword>
<feature type="transmembrane region" description="Helical" evidence="8">
    <location>
        <begin position="279"/>
        <end position="299"/>
    </location>
</feature>
<evidence type="ECO:0000256" key="5">
    <source>
        <dbReference type="ARBA" id="ARBA00022840"/>
    </source>
</evidence>
<dbReference type="PROSITE" id="PS50929">
    <property type="entry name" value="ABC_TM1F"/>
    <property type="match status" value="1"/>
</dbReference>
<dbReference type="GO" id="GO:0016887">
    <property type="term" value="F:ATP hydrolysis activity"/>
    <property type="evidence" value="ECO:0007669"/>
    <property type="project" value="InterPro"/>
</dbReference>
<dbReference type="PANTHER" id="PTHR43394">
    <property type="entry name" value="ATP-DEPENDENT PERMEASE MDL1, MITOCHONDRIAL"/>
    <property type="match status" value="1"/>
</dbReference>
<dbReference type="InterPro" id="IPR027417">
    <property type="entry name" value="P-loop_NTPase"/>
</dbReference>
<dbReference type="PROSITE" id="PS50893">
    <property type="entry name" value="ABC_TRANSPORTER_2"/>
    <property type="match status" value="1"/>
</dbReference>
<dbReference type="FunFam" id="3.40.50.300:FF:000287">
    <property type="entry name" value="Multidrug ABC transporter ATP-binding protein"/>
    <property type="match status" value="1"/>
</dbReference>
<dbReference type="CDD" id="cd03251">
    <property type="entry name" value="ABCC_MsbA"/>
    <property type="match status" value="1"/>
</dbReference>
<evidence type="ECO:0000256" key="1">
    <source>
        <dbReference type="ARBA" id="ARBA00004651"/>
    </source>
</evidence>
<dbReference type="PROSITE" id="PS00211">
    <property type="entry name" value="ABC_TRANSPORTER_1"/>
    <property type="match status" value="1"/>
</dbReference>
<feature type="domain" description="ABC transmembrane type-1" evidence="10">
    <location>
        <begin position="20"/>
        <end position="336"/>
    </location>
</feature>
<dbReference type="OrthoDB" id="9780296at2"/>
<reference evidence="11 12" key="1">
    <citation type="submission" date="2016-10" db="EMBL/GenBank/DDBJ databases">
        <authorList>
            <person name="de Groot N.N."/>
        </authorList>
    </citation>
    <scope>NUCLEOTIDE SEQUENCE [LARGE SCALE GENOMIC DNA]</scope>
    <source>
        <strain evidence="11 12">DSM 19012</strain>
    </source>
</reference>
<dbReference type="InParanoid" id="A0A1I1ZXH8"/>
<evidence type="ECO:0000313" key="11">
    <source>
        <dbReference type="EMBL" id="SFE36346.1"/>
    </source>
</evidence>
<gene>
    <name evidence="11" type="ORF">SAMN05444380_11047</name>
</gene>
<keyword evidence="7 8" id="KW-0472">Membrane</keyword>
<dbReference type="InterPro" id="IPR011527">
    <property type="entry name" value="ABC1_TM_dom"/>
</dbReference>
<organism evidence="11 12">
    <name type="scientific">Thermophagus xiamenensis</name>
    <dbReference type="NCBI Taxonomy" id="385682"/>
    <lineage>
        <taxon>Bacteria</taxon>
        <taxon>Pseudomonadati</taxon>
        <taxon>Bacteroidota</taxon>
        <taxon>Bacteroidia</taxon>
        <taxon>Marinilabiliales</taxon>
        <taxon>Marinilabiliaceae</taxon>
        <taxon>Thermophagus</taxon>
    </lineage>
</organism>
<dbReference type="STRING" id="385682.SAMN05444380_11047"/>
<evidence type="ECO:0000313" key="12">
    <source>
        <dbReference type="Proteomes" id="UP000181976"/>
    </source>
</evidence>
<accession>A0A1I1ZXH8</accession>
<dbReference type="Gene3D" id="1.20.1560.10">
    <property type="entry name" value="ABC transporter type 1, transmembrane domain"/>
    <property type="match status" value="1"/>
</dbReference>
<dbReference type="SMART" id="SM00382">
    <property type="entry name" value="AAA"/>
    <property type="match status" value="1"/>
</dbReference>
<sequence length="606" mass="68123">MRDFWFIMKRYLPPYKHLLVLNFLFNLLSGLFAVFSVALMIPMLEIILSQESEVFTLVEWSFNFSDIKHNLYYYITLLKTNYGPGWSLLFVGVFLIIGTFLKTGFTYLASYASIGIRNGVVRDLRQQIYRKILDLHNGYFSDERKGDIIARSTGDVQEVENSIMSSLDMFLKNPVLIVVFLAAMLIFSVKLTLFVLVVLPLAGLIIGRVGKSLKKTSRSGQNKMGDLMGIIEETLSGLRIVKAFNAEKRMNQRFEGEVEEYRSIMDRLMRRRDLAHPMSEFLGTIVVVILVWFGGTLILTETNTISAAGFLAYLGIFYQVINPAKNFSKALYNIQKGLAAYDRIDNLLSAEVKIKEVANAKSINDLKEGIEYRNVTFAYNHTPVLKNISLYIPKGKTIALVGQSGSGKSTFVDLLPRFYDVQEGAVLIDGIDIRQLKIHDLRNLMGNVNQDALLFNDTIFNNIAFGVENATLEEVEEAAKIANAHDFIMATEKGYDTVVGDRGSRLSGGQRQRISIARAVLKNPPILILDEATSALDTESEKLVQDALEKLMANRTSIVIAHRLSTVRNADCIYVFQDGEIVETGNHVELIEKGGVYKKLHQLQMG</sequence>
<feature type="domain" description="ABC transporter" evidence="9">
    <location>
        <begin position="370"/>
        <end position="603"/>
    </location>
</feature>
<proteinExistence type="predicted"/>
<protein>
    <submittedName>
        <fullName evidence="11">ATP-binding cassette, subfamily B, MsbA</fullName>
    </submittedName>
</protein>
<dbReference type="SUPFAM" id="SSF90123">
    <property type="entry name" value="ABC transporter transmembrane region"/>
    <property type="match status" value="1"/>
</dbReference>
<dbReference type="CDD" id="cd18552">
    <property type="entry name" value="ABC_6TM_MsbA_like"/>
    <property type="match status" value="1"/>
</dbReference>
<keyword evidence="6 8" id="KW-1133">Transmembrane helix</keyword>
<keyword evidence="5 11" id="KW-0067">ATP-binding</keyword>
<name>A0A1I1ZXH8_9BACT</name>
<dbReference type="EMBL" id="FONA01000010">
    <property type="protein sequence ID" value="SFE36346.1"/>
    <property type="molecule type" value="Genomic_DNA"/>
</dbReference>
<evidence type="ECO:0000256" key="6">
    <source>
        <dbReference type="ARBA" id="ARBA00022989"/>
    </source>
</evidence>
<feature type="transmembrane region" description="Helical" evidence="8">
    <location>
        <begin position="20"/>
        <end position="41"/>
    </location>
</feature>
<feature type="transmembrane region" description="Helical" evidence="8">
    <location>
        <begin position="305"/>
        <end position="321"/>
    </location>
</feature>
<dbReference type="SUPFAM" id="SSF52540">
    <property type="entry name" value="P-loop containing nucleoside triphosphate hydrolases"/>
    <property type="match status" value="1"/>
</dbReference>
<dbReference type="Gene3D" id="3.40.50.300">
    <property type="entry name" value="P-loop containing nucleotide triphosphate hydrolases"/>
    <property type="match status" value="1"/>
</dbReference>
<evidence type="ECO:0000259" key="9">
    <source>
        <dbReference type="PROSITE" id="PS50893"/>
    </source>
</evidence>
<evidence type="ECO:0000256" key="2">
    <source>
        <dbReference type="ARBA" id="ARBA00022448"/>
    </source>
</evidence>
<dbReference type="InterPro" id="IPR039421">
    <property type="entry name" value="Type_1_exporter"/>
</dbReference>
<evidence type="ECO:0000256" key="7">
    <source>
        <dbReference type="ARBA" id="ARBA00023136"/>
    </source>
</evidence>
<dbReference type="PANTHER" id="PTHR43394:SF1">
    <property type="entry name" value="ATP-BINDING CASSETTE SUB-FAMILY B MEMBER 10, MITOCHONDRIAL"/>
    <property type="match status" value="1"/>
</dbReference>
<dbReference type="Pfam" id="PF00664">
    <property type="entry name" value="ABC_membrane"/>
    <property type="match status" value="1"/>
</dbReference>